<dbReference type="InterPro" id="IPR056823">
    <property type="entry name" value="TEN-like_YD-shell"/>
</dbReference>
<feature type="compositionally biased region" description="Gly residues" evidence="2">
    <location>
        <begin position="1883"/>
        <end position="1892"/>
    </location>
</feature>
<keyword evidence="5" id="KW-1185">Reference proteome</keyword>
<organism evidence="4 5">
    <name type="scientific">Nonomuraea cavernae</name>
    <dbReference type="NCBI Taxonomy" id="2045107"/>
    <lineage>
        <taxon>Bacteria</taxon>
        <taxon>Bacillati</taxon>
        <taxon>Actinomycetota</taxon>
        <taxon>Actinomycetes</taxon>
        <taxon>Streptosporangiales</taxon>
        <taxon>Streptosporangiaceae</taxon>
        <taxon>Nonomuraea</taxon>
    </lineage>
</organism>
<dbReference type="EMBL" id="BMNH01000058">
    <property type="protein sequence ID" value="GGO83687.1"/>
    <property type="molecule type" value="Genomic_DNA"/>
</dbReference>
<protein>
    <recommendedName>
        <fullName evidence="3">Teneurin-like YD-shell domain-containing protein</fullName>
    </recommendedName>
</protein>
<proteinExistence type="predicted"/>
<feature type="region of interest" description="Disordered" evidence="2">
    <location>
        <begin position="739"/>
        <end position="775"/>
    </location>
</feature>
<accession>A0A917ZKU8</accession>
<comment type="caution">
    <text evidence="4">The sequence shown here is derived from an EMBL/GenBank/DDBJ whole genome shotgun (WGS) entry which is preliminary data.</text>
</comment>
<reference evidence="4" key="1">
    <citation type="journal article" date="2014" name="Int. J. Syst. Evol. Microbiol.">
        <title>Complete genome sequence of Corynebacterium casei LMG S-19264T (=DSM 44701T), isolated from a smear-ripened cheese.</title>
        <authorList>
            <consortium name="US DOE Joint Genome Institute (JGI-PGF)"/>
            <person name="Walter F."/>
            <person name="Albersmeier A."/>
            <person name="Kalinowski J."/>
            <person name="Ruckert C."/>
        </authorList>
    </citation>
    <scope>NUCLEOTIDE SEQUENCE</scope>
    <source>
        <strain evidence="4">CGMCC 4.7368</strain>
    </source>
</reference>
<dbReference type="PANTHER" id="PTHR32305">
    <property type="match status" value="1"/>
</dbReference>
<dbReference type="InterPro" id="IPR022385">
    <property type="entry name" value="Rhs_assc_core"/>
</dbReference>
<dbReference type="SUPFAM" id="SSF49899">
    <property type="entry name" value="Concanavalin A-like lectins/glucanases"/>
    <property type="match status" value="1"/>
</dbReference>
<keyword evidence="1" id="KW-0677">Repeat</keyword>
<dbReference type="InterPro" id="IPR050708">
    <property type="entry name" value="T6SS_VgrG/RHS"/>
</dbReference>
<dbReference type="Proteomes" id="UP000646523">
    <property type="component" value="Unassembled WGS sequence"/>
</dbReference>
<evidence type="ECO:0000313" key="5">
    <source>
        <dbReference type="Proteomes" id="UP000646523"/>
    </source>
</evidence>
<name>A0A917ZKU8_9ACTN</name>
<evidence type="ECO:0000256" key="1">
    <source>
        <dbReference type="ARBA" id="ARBA00022737"/>
    </source>
</evidence>
<sequence length="1915" mass="205818">MADGRQELFLDGQAVGEISGEIYPEYREAAYVGSGDRASSWSDIPGGPNTSGAFSFVGTIDEFALYDKPLSDAEIQTHYAARAQIPNKLATITLPSGRTWAANTYDTATDRLKTHTDRHGGTWQISEPGTDWIEKVSTVTVTDPRNGTLTYGYDNWRTSRLVYEKDQSQLPASYEYDTGGFLAKMTDRNGNVLRWWNDKRGNPIRGKSCRTSSSCQNAYAEYYVNEDDEFDPRNDQMVTYRDARSSTLEDNTYATTWEYNEHGEATKETTPATPDFSNGRSVTLTYTDGSEAAVGGGTTLAGLIASQTDARGNTWTYRYTSAGDLAEQIDPEGLVVRLAYDALGRVTSKSQVSQAHPTGVTTTLTYDALGRLLTETQPGVKNEISNVTHTKRTTFAYDVDGNKLSEKISDLTGGQAERVTAYTYDGLGRVATITGPEGGVVQQQWNSLGQLARVTDARGAVVEHGYSNRGELNTRTLKGWTGSPVNPHAATDVLLESFAYDLGGRLAAQEDAMGRKTSYTYFNDNLPAKKIADDVTLNGSGTARDVTLEDHTYDAAGNPTKLVTGGGTATTTFVYDAAGRLTSQTFDPGVLDRKTAYVYDANGNVTKSTRTSAGTARTEVAEYAYNKVNQVTRTTVENGAVDLVSTSVYDDRGLLTASTDPRGNTNGVDPEDFTSTMRYDLLGRLVEVIAPEVQVDKANTANTARPSARYGYDAFGAQTHVTDAEGRTVTSVFDKAGRLTSTSAPSYTPPGGTAVTPTTTNAYDPAGQLITTTDPRGNVSTFEYDLLGRQVRVTDPAPTGQTAGRWVAEYDLVGEQLAGVDPTGARAEATYDSLGRKITETMIERKPSTAAYTTTLTYNDAGYLTKTVAPGNKTTNYMVNAAGEVTEQTDPAANTTTLAYDLAGRLIKTTDPLGNATTTDYDLAGRKTAVKDLNTSGTVLRTTSTSYDPAGNPISATSPEGHVTTQTYDALNRVTSLVEQISTGESIITEFGYDATGARTRLTDGRGNATWTGYNSLGLAEVVTEPATTSHPNVADRTWTAVYDPAGNPVAELQPGGVRIDRAFDHLGRLTAETGAGGGATSAERSFGYDLAGRQTAIGDLTVDYNDRSLPLSITRGAAVQTSYAYDALGNPTQRVDAAGTAAFTWDNANRLATATDPVTGRKLTYGYDAASRLTSMNAAVGATATDSQAFTYDAMDRLETHTLKRNTGAQLAKITYGWDKDDNLTTKTTAGTAGAGTNTYAYDHAGRLTSWTAPGGAVTAYEWDASGNRTKAGTKTYTYDERNRLTSGDGTTYAYTARGTLASETKNGTTTQLTFDAFDRLIADGDSLYSYDALDRLTSRIRGTSHQTFAYTGLGNDLATISDTSAGVQARYGRDPAGGLLGQQEGTNPALAAMTDLHGDLVATFSSTALATTTAYDPFGTITAQTGTPTNLGYQGEYTDPDTGKVNMHARWYQPGTGTFTSRDTATLNPNPSVQANRYTYANASPLTGIDPTGHYTTQLDNWGSSYSGGYDRQSLADSYAQHGIVLGDSGGEGGYCVGSCGRSYGSGPAACDVRGCAGAVIGGFVSVMTKEEMKRWNVLPNGWNPKKGFWEASEDLIDDFIKEAYKGHDPATFDIAWALHISSSTKSSGRSGAAQDPGHSRSYTVWWDKRRVTFPSVGKAMAHIQKMIDSDQICVHWSCIDSGGFWLRETEKILADAYCGGKNQNNCKPDEARWKQEYGVRQLMLKWGFNAFSVLIWNGDDGFGDRSAAGGVYILVDSRGNPLKVGQADDFKTRAPKYKNHTFGCGSNGCKMQIIFRTTDLNLMMGLEDVILDAGIAVGAWAIGDRWNKQRPMSLTNKNRMTRREFGLRELQRLGVGLRQPIGAGGRNVILEMRTGGSGKGEWGRLGSGSGNSWRTLTPRSLGFPGGTDRGIK</sequence>
<feature type="domain" description="Teneurin-like YD-shell" evidence="3">
    <location>
        <begin position="1167"/>
        <end position="1487"/>
    </location>
</feature>
<dbReference type="NCBIfam" id="TIGR01643">
    <property type="entry name" value="YD_repeat_2x"/>
    <property type="match status" value="11"/>
</dbReference>
<feature type="region of interest" description="Disordered" evidence="2">
    <location>
        <begin position="1883"/>
        <end position="1915"/>
    </location>
</feature>
<dbReference type="NCBIfam" id="TIGR03696">
    <property type="entry name" value="Rhs_assc_core"/>
    <property type="match status" value="1"/>
</dbReference>
<evidence type="ECO:0000313" key="4">
    <source>
        <dbReference type="EMBL" id="GGO83687.1"/>
    </source>
</evidence>
<dbReference type="Pfam" id="PF05593">
    <property type="entry name" value="RHS_repeat"/>
    <property type="match status" value="8"/>
</dbReference>
<gene>
    <name evidence="4" type="ORF">GCM10012289_77670</name>
</gene>
<feature type="compositionally biased region" description="Low complexity" evidence="2">
    <location>
        <begin position="749"/>
        <end position="760"/>
    </location>
</feature>
<feature type="region of interest" description="Disordered" evidence="2">
    <location>
        <begin position="942"/>
        <end position="961"/>
    </location>
</feature>
<dbReference type="PANTHER" id="PTHR32305:SF15">
    <property type="entry name" value="PROTEIN RHSA-RELATED"/>
    <property type="match status" value="1"/>
</dbReference>
<evidence type="ECO:0000256" key="2">
    <source>
        <dbReference type="SAM" id="MobiDB-lite"/>
    </source>
</evidence>
<dbReference type="InterPro" id="IPR006530">
    <property type="entry name" value="YD"/>
</dbReference>
<evidence type="ECO:0000259" key="3">
    <source>
        <dbReference type="Pfam" id="PF25023"/>
    </source>
</evidence>
<reference evidence="4" key="2">
    <citation type="submission" date="2020-09" db="EMBL/GenBank/DDBJ databases">
        <authorList>
            <person name="Sun Q."/>
            <person name="Zhou Y."/>
        </authorList>
    </citation>
    <scope>NUCLEOTIDE SEQUENCE</scope>
    <source>
        <strain evidence="4">CGMCC 4.7368</strain>
    </source>
</reference>
<dbReference type="Pfam" id="PF25023">
    <property type="entry name" value="TEN_YD-shell"/>
    <property type="match status" value="1"/>
</dbReference>
<feature type="compositionally biased region" description="Gly residues" evidence="2">
    <location>
        <begin position="1906"/>
        <end position="1915"/>
    </location>
</feature>
<dbReference type="InterPro" id="IPR013320">
    <property type="entry name" value="ConA-like_dom_sf"/>
</dbReference>
<dbReference type="InterPro" id="IPR031325">
    <property type="entry name" value="RHS_repeat"/>
</dbReference>
<dbReference type="Gene3D" id="2.180.10.10">
    <property type="entry name" value="RHS repeat-associated core"/>
    <property type="match status" value="4"/>
</dbReference>
<dbReference type="Gene3D" id="2.60.120.200">
    <property type="match status" value="1"/>
</dbReference>